<reference evidence="2" key="1">
    <citation type="journal article" date="2019" name="Ecotoxicol. Environ. Saf.">
        <title>Microbial characterization of heavy metal resistant bacterial strains isolated from an electroplating wastewater treatment plant.</title>
        <authorList>
            <person name="Cai X."/>
            <person name="Zheng X."/>
            <person name="Zhang D."/>
            <person name="Iqbal W."/>
            <person name="Liu C."/>
            <person name="Yang B."/>
            <person name="Zhao X."/>
            <person name="Lu X."/>
            <person name="Mao Y."/>
        </authorList>
    </citation>
    <scope>NUCLEOTIDE SEQUENCE [LARGE SCALE GENOMIC DNA]</scope>
    <source>
        <strain evidence="2">Ni1-3</strain>
    </source>
</reference>
<gene>
    <name evidence="2" type="ORF">D0436_22465</name>
</gene>
<proteinExistence type="predicted"/>
<feature type="transmembrane region" description="Helical" evidence="1">
    <location>
        <begin position="12"/>
        <end position="30"/>
    </location>
</feature>
<keyword evidence="1" id="KW-0812">Transmembrane</keyword>
<accession>A0A5B8R5H7</accession>
<evidence type="ECO:0000256" key="1">
    <source>
        <dbReference type="SAM" id="Phobius"/>
    </source>
</evidence>
<keyword evidence="1" id="KW-0472">Membrane</keyword>
<name>A0A5B8R5H7_9GAMM</name>
<dbReference type="InterPro" id="IPR022266">
    <property type="entry name" value="DtrJ-like"/>
</dbReference>
<keyword evidence="1" id="KW-1133">Transmembrane helix</keyword>
<dbReference type="RefSeq" id="WP_208660807.1">
    <property type="nucleotide sequence ID" value="NZ_CP076856.1"/>
</dbReference>
<dbReference type="Pfam" id="PF14348">
    <property type="entry name" value="DtrJ-like"/>
    <property type="match status" value="1"/>
</dbReference>
<sequence length="211" mass="23962">MDDVVESKTLHGRLILAAGALISIYVLIFMQPQEHNEMLRKEISNIEKAISTEATMVVVFRAKGWYEATMVKSGLAAFIDQYHQDTGLKGDQLWRTPLTRISQNIKTIWYQCLLRLSLLIFWFWMAIGLIAASAVDGLMQRKIKQHEFTAPSTGYFRLALWSGILVVILLELYCVTPAFFSNELFPLFPLFAAVIIGWLLKTTLANSAKNM</sequence>
<feature type="transmembrane region" description="Helical" evidence="1">
    <location>
        <begin position="158"/>
        <end position="180"/>
    </location>
</feature>
<feature type="transmembrane region" description="Helical" evidence="1">
    <location>
        <begin position="186"/>
        <end position="204"/>
    </location>
</feature>
<dbReference type="EMBL" id="CP031775">
    <property type="protein sequence ID" value="QDZ92989.1"/>
    <property type="molecule type" value="Genomic_DNA"/>
</dbReference>
<dbReference type="AlphaFoldDB" id="A0A5B8R5H7"/>
<evidence type="ECO:0000313" key="2">
    <source>
        <dbReference type="EMBL" id="QDZ92989.1"/>
    </source>
</evidence>
<feature type="transmembrane region" description="Helical" evidence="1">
    <location>
        <begin position="119"/>
        <end position="138"/>
    </location>
</feature>
<organism evidence="2">
    <name type="scientific">Shewanella decolorationis</name>
    <dbReference type="NCBI Taxonomy" id="256839"/>
    <lineage>
        <taxon>Bacteria</taxon>
        <taxon>Pseudomonadati</taxon>
        <taxon>Pseudomonadota</taxon>
        <taxon>Gammaproteobacteria</taxon>
        <taxon>Alteromonadales</taxon>
        <taxon>Shewanellaceae</taxon>
        <taxon>Shewanella</taxon>
    </lineage>
</organism>
<protein>
    <submittedName>
        <fullName evidence="2">DUF4400 domain-containing protein</fullName>
    </submittedName>
</protein>